<keyword evidence="14" id="KW-1185">Reference proteome</keyword>
<keyword evidence="8" id="KW-0418">Kinase</keyword>
<comment type="caution">
    <text evidence="13">The sequence shown here is derived from an EMBL/GenBank/DDBJ whole genome shotgun (WGS) entry which is preliminary data.</text>
</comment>
<sequence length="144" mass="15258">MSILTTNTIILNATAADKFEAIRLAGQLLVDAGHVPPAYVDKMIEREEVSSTYLGGGLAMPHGTNDSKSLIQSTGISVVVLASEVDFGGEAARLVIGLAAVGDEHLDLLSSLAVLVSDEDDMERILNASSKEELLRIFEEGMES</sequence>
<dbReference type="Gene3D" id="3.40.930.10">
    <property type="entry name" value="Mannitol-specific EII, Chain A"/>
    <property type="match status" value="1"/>
</dbReference>
<evidence type="ECO:0000256" key="1">
    <source>
        <dbReference type="ARBA" id="ARBA00002434"/>
    </source>
</evidence>
<dbReference type="InterPro" id="IPR002178">
    <property type="entry name" value="PTS_EIIA_type-2_dom"/>
</dbReference>
<feature type="domain" description="PTS EIIA type-2" evidence="12">
    <location>
        <begin position="2"/>
        <end position="141"/>
    </location>
</feature>
<keyword evidence="4" id="KW-0597">Phosphoprotein</keyword>
<evidence type="ECO:0000256" key="2">
    <source>
        <dbReference type="ARBA" id="ARBA00014783"/>
    </source>
</evidence>
<dbReference type="GO" id="GO:0009401">
    <property type="term" value="P:phosphoenolpyruvate-dependent sugar phosphotransferase system"/>
    <property type="evidence" value="ECO:0007669"/>
    <property type="project" value="UniProtKB-KW"/>
</dbReference>
<dbReference type="CDD" id="cd00211">
    <property type="entry name" value="PTS_IIA_fru"/>
    <property type="match status" value="1"/>
</dbReference>
<dbReference type="RefSeq" id="WP_120113462.1">
    <property type="nucleotide sequence ID" value="NZ_QXQB01000005.1"/>
</dbReference>
<dbReference type="Pfam" id="PF00359">
    <property type="entry name" value="PTS_EIIA_2"/>
    <property type="match status" value="1"/>
</dbReference>
<evidence type="ECO:0000259" key="12">
    <source>
        <dbReference type="PROSITE" id="PS51094"/>
    </source>
</evidence>
<protein>
    <recommendedName>
        <fullName evidence="2">Mannitol-specific phosphotransferase enzyme IIA component</fullName>
    </recommendedName>
    <alternativeName>
        <fullName evidence="10">EIIA</fullName>
    </alternativeName>
    <alternativeName>
        <fullName evidence="11">EIII</fullName>
    </alternativeName>
    <alternativeName>
        <fullName evidence="9">PTS system mannitol-specific EIIA component</fullName>
    </alternativeName>
</protein>
<evidence type="ECO:0000256" key="9">
    <source>
        <dbReference type="ARBA" id="ARBA00029908"/>
    </source>
</evidence>
<evidence type="ECO:0000256" key="7">
    <source>
        <dbReference type="ARBA" id="ARBA00022683"/>
    </source>
</evidence>
<dbReference type="Proteomes" id="UP000267798">
    <property type="component" value="Unassembled WGS sequence"/>
</dbReference>
<evidence type="ECO:0000256" key="8">
    <source>
        <dbReference type="ARBA" id="ARBA00022777"/>
    </source>
</evidence>
<dbReference type="OrthoDB" id="1640042at2"/>
<reference evidence="13 14" key="1">
    <citation type="submission" date="2018-09" db="EMBL/GenBank/DDBJ databases">
        <title>Paenibacillus aracenensis nov. sp. isolated from a cave in southern Spain.</title>
        <authorList>
            <person name="Jurado V."/>
            <person name="Gutierrez-Patricio S."/>
            <person name="Gonzalez-Pimentel J.L."/>
            <person name="Miller A.Z."/>
            <person name="Laiz L."/>
            <person name="Saiz-Jimenez C."/>
        </authorList>
    </citation>
    <scope>NUCLEOTIDE SEQUENCE [LARGE SCALE GENOMIC DNA]</scope>
    <source>
        <strain evidence="13 14">JCM 19203</strain>
    </source>
</reference>
<dbReference type="PROSITE" id="PS00372">
    <property type="entry name" value="PTS_EIIA_TYPE_2_HIS"/>
    <property type="match status" value="1"/>
</dbReference>
<dbReference type="InterPro" id="IPR050893">
    <property type="entry name" value="Sugar_PTS"/>
</dbReference>
<dbReference type="PANTHER" id="PTHR30181">
    <property type="entry name" value="MANNITOL PERMEASE IIC COMPONENT"/>
    <property type="match status" value="1"/>
</dbReference>
<dbReference type="GO" id="GO:0005886">
    <property type="term" value="C:plasma membrane"/>
    <property type="evidence" value="ECO:0007669"/>
    <property type="project" value="TreeGrafter"/>
</dbReference>
<evidence type="ECO:0000313" key="13">
    <source>
        <dbReference type="EMBL" id="RJX37538.1"/>
    </source>
</evidence>
<evidence type="ECO:0000256" key="10">
    <source>
        <dbReference type="ARBA" id="ARBA00030956"/>
    </source>
</evidence>
<accession>A0A3A6PFB4</accession>
<dbReference type="PANTHER" id="PTHR30181:SF2">
    <property type="entry name" value="PTS SYSTEM MANNITOL-SPECIFIC EIICBA COMPONENT"/>
    <property type="match status" value="1"/>
</dbReference>
<evidence type="ECO:0000256" key="4">
    <source>
        <dbReference type="ARBA" id="ARBA00022553"/>
    </source>
</evidence>
<dbReference type="EMBL" id="QXQB01000005">
    <property type="protein sequence ID" value="RJX37538.1"/>
    <property type="molecule type" value="Genomic_DNA"/>
</dbReference>
<evidence type="ECO:0000256" key="5">
    <source>
        <dbReference type="ARBA" id="ARBA00022597"/>
    </source>
</evidence>
<gene>
    <name evidence="13" type="ORF">D3P09_21385</name>
</gene>
<dbReference type="InterPro" id="IPR016152">
    <property type="entry name" value="PTrfase/Anion_transptr"/>
</dbReference>
<evidence type="ECO:0000256" key="3">
    <source>
        <dbReference type="ARBA" id="ARBA00022448"/>
    </source>
</evidence>
<dbReference type="PROSITE" id="PS51094">
    <property type="entry name" value="PTS_EIIA_TYPE_2"/>
    <property type="match status" value="1"/>
</dbReference>
<dbReference type="SUPFAM" id="SSF55804">
    <property type="entry name" value="Phoshotransferase/anion transport protein"/>
    <property type="match status" value="1"/>
</dbReference>
<organism evidence="13 14">
    <name type="scientific">Paenibacillus pinisoli</name>
    <dbReference type="NCBI Taxonomy" id="1276110"/>
    <lineage>
        <taxon>Bacteria</taxon>
        <taxon>Bacillati</taxon>
        <taxon>Bacillota</taxon>
        <taxon>Bacilli</taxon>
        <taxon>Bacillales</taxon>
        <taxon>Paenibacillaceae</taxon>
        <taxon>Paenibacillus</taxon>
    </lineage>
</organism>
<keyword evidence="3" id="KW-0813">Transport</keyword>
<dbReference type="AlphaFoldDB" id="A0A3A6PFB4"/>
<evidence type="ECO:0000256" key="6">
    <source>
        <dbReference type="ARBA" id="ARBA00022679"/>
    </source>
</evidence>
<name>A0A3A6PFB4_9BACL</name>
<dbReference type="GO" id="GO:0016301">
    <property type="term" value="F:kinase activity"/>
    <property type="evidence" value="ECO:0007669"/>
    <property type="project" value="UniProtKB-KW"/>
</dbReference>
<keyword evidence="5" id="KW-0762">Sugar transport</keyword>
<proteinExistence type="predicted"/>
<comment type="function">
    <text evidence="1">The phosphoenolpyruvate-dependent sugar phosphotransferase system (sugar PTS), a major carbohydrate active transport system, catalyzes the phosphorylation of incoming sugar substrates concomitantly with their translocation across the cell membrane. The enzyme II CmtAB PTS system is involved in D-mannitol transport.</text>
</comment>
<keyword evidence="7" id="KW-0598">Phosphotransferase system</keyword>
<dbReference type="GO" id="GO:0090563">
    <property type="term" value="F:protein-phosphocysteine-sugar phosphotransferase activity"/>
    <property type="evidence" value="ECO:0007669"/>
    <property type="project" value="TreeGrafter"/>
</dbReference>
<keyword evidence="6" id="KW-0808">Transferase</keyword>
<evidence type="ECO:0000313" key="14">
    <source>
        <dbReference type="Proteomes" id="UP000267798"/>
    </source>
</evidence>
<evidence type="ECO:0000256" key="11">
    <source>
        <dbReference type="ARBA" id="ARBA00030962"/>
    </source>
</evidence>